<keyword evidence="1" id="KW-0472">Membrane</keyword>
<feature type="domain" description="YutG/PgpA" evidence="2">
    <location>
        <begin position="9"/>
        <end position="144"/>
    </location>
</feature>
<dbReference type="SUPFAM" id="SSF101307">
    <property type="entry name" value="YutG-like"/>
    <property type="match status" value="1"/>
</dbReference>
<feature type="transmembrane region" description="Helical" evidence="1">
    <location>
        <begin position="41"/>
        <end position="59"/>
    </location>
</feature>
<accession>A0A3B0TSR5</accession>
<feature type="transmembrane region" description="Helical" evidence="1">
    <location>
        <begin position="12"/>
        <end position="34"/>
    </location>
</feature>
<evidence type="ECO:0000313" key="3">
    <source>
        <dbReference type="EMBL" id="VAW19233.1"/>
    </source>
</evidence>
<evidence type="ECO:0000256" key="1">
    <source>
        <dbReference type="SAM" id="Phobius"/>
    </source>
</evidence>
<keyword evidence="3" id="KW-0378">Hydrolase</keyword>
<protein>
    <submittedName>
        <fullName evidence="3">Phosphatidylglycerophosphatase A</fullName>
        <ecNumber evidence="3">3.1.3.27</ecNumber>
    </submittedName>
</protein>
<organism evidence="3">
    <name type="scientific">hydrothermal vent metagenome</name>
    <dbReference type="NCBI Taxonomy" id="652676"/>
    <lineage>
        <taxon>unclassified sequences</taxon>
        <taxon>metagenomes</taxon>
        <taxon>ecological metagenomes</taxon>
    </lineage>
</organism>
<dbReference type="InterPro" id="IPR026037">
    <property type="entry name" value="PgpA"/>
</dbReference>
<dbReference type="CDD" id="cd06971">
    <property type="entry name" value="PgpA"/>
    <property type="match status" value="1"/>
</dbReference>
<dbReference type="PIRSF" id="PIRSF006162">
    <property type="entry name" value="PgpA"/>
    <property type="match status" value="1"/>
</dbReference>
<gene>
    <name evidence="3" type="ORF">MNBD_BACTEROID05-249</name>
</gene>
<keyword evidence="1" id="KW-0812">Transmembrane</keyword>
<feature type="transmembrane region" description="Helical" evidence="1">
    <location>
        <begin position="79"/>
        <end position="103"/>
    </location>
</feature>
<dbReference type="EMBL" id="UOEN01000457">
    <property type="protein sequence ID" value="VAW19233.1"/>
    <property type="molecule type" value="Genomic_DNA"/>
</dbReference>
<dbReference type="Pfam" id="PF04608">
    <property type="entry name" value="PgpA"/>
    <property type="match status" value="1"/>
</dbReference>
<dbReference type="InterPro" id="IPR007686">
    <property type="entry name" value="YutG/PgpA"/>
</dbReference>
<proteinExistence type="predicted"/>
<dbReference type="InterPro" id="IPR036681">
    <property type="entry name" value="PgpA-like_sf"/>
</dbReference>
<dbReference type="GO" id="GO:0006629">
    <property type="term" value="P:lipid metabolic process"/>
    <property type="evidence" value="ECO:0007669"/>
    <property type="project" value="InterPro"/>
</dbReference>
<dbReference type="GO" id="GO:0008962">
    <property type="term" value="F:phosphatidylglycerophosphatase activity"/>
    <property type="evidence" value="ECO:0007669"/>
    <property type="project" value="UniProtKB-EC"/>
</dbReference>
<dbReference type="PANTHER" id="PTHR36305">
    <property type="entry name" value="PHOSPHATIDYLGLYCEROPHOSPHATASE A"/>
    <property type="match status" value="1"/>
</dbReference>
<dbReference type="PANTHER" id="PTHR36305:SF1">
    <property type="entry name" value="PHOSPHATIDYLGLYCEROPHOSPHATASE A"/>
    <property type="match status" value="1"/>
</dbReference>
<name>A0A3B0TSR5_9ZZZZ</name>
<dbReference type="AlphaFoldDB" id="A0A3B0TSR5"/>
<sequence length="151" mass="16785">MTDKMVKMLSTWFYIGYFPFAPGSMASVAGVLIYLVLGQYVLAYILLFVVVTVLGFMVSGPMEKLIDSTDPSCVVIDEISGVMLAFFLLPAKWPVIVAAFFLFRAFDMFKIYPGNKFEELHGGVGIMMDDVMAGIYTNIVMHIAIRWAGIV</sequence>
<evidence type="ECO:0000259" key="2">
    <source>
        <dbReference type="Pfam" id="PF04608"/>
    </source>
</evidence>
<reference evidence="3" key="1">
    <citation type="submission" date="2018-06" db="EMBL/GenBank/DDBJ databases">
        <authorList>
            <person name="Zhirakovskaya E."/>
        </authorList>
    </citation>
    <scope>NUCLEOTIDE SEQUENCE</scope>
</reference>
<dbReference type="EC" id="3.1.3.27" evidence="3"/>
<keyword evidence="1" id="KW-1133">Transmembrane helix</keyword>